<name>A0AAV4EDD0_9GAST</name>
<protein>
    <submittedName>
        <fullName evidence="1">Uncharacterized protein</fullName>
    </submittedName>
</protein>
<gene>
    <name evidence="1" type="ORF">ElyMa_000041300</name>
</gene>
<keyword evidence="2" id="KW-1185">Reference proteome</keyword>
<dbReference type="AlphaFoldDB" id="A0AAV4EDD0"/>
<dbReference type="Proteomes" id="UP000762676">
    <property type="component" value="Unassembled WGS sequence"/>
</dbReference>
<reference evidence="1 2" key="1">
    <citation type="journal article" date="2021" name="Elife">
        <title>Chloroplast acquisition without the gene transfer in kleptoplastic sea slugs, Plakobranchus ocellatus.</title>
        <authorList>
            <person name="Maeda T."/>
            <person name="Takahashi S."/>
            <person name="Yoshida T."/>
            <person name="Shimamura S."/>
            <person name="Takaki Y."/>
            <person name="Nagai Y."/>
            <person name="Toyoda A."/>
            <person name="Suzuki Y."/>
            <person name="Arimoto A."/>
            <person name="Ishii H."/>
            <person name="Satoh N."/>
            <person name="Nishiyama T."/>
            <person name="Hasebe M."/>
            <person name="Maruyama T."/>
            <person name="Minagawa J."/>
            <person name="Obokata J."/>
            <person name="Shigenobu S."/>
        </authorList>
    </citation>
    <scope>NUCLEOTIDE SEQUENCE [LARGE SCALE GENOMIC DNA]</scope>
</reference>
<evidence type="ECO:0000313" key="1">
    <source>
        <dbReference type="EMBL" id="GFR58819.1"/>
    </source>
</evidence>
<comment type="caution">
    <text evidence="1">The sequence shown here is derived from an EMBL/GenBank/DDBJ whole genome shotgun (WGS) entry which is preliminary data.</text>
</comment>
<dbReference type="EMBL" id="BMAT01000058">
    <property type="protein sequence ID" value="GFR58819.1"/>
    <property type="molecule type" value="Genomic_DNA"/>
</dbReference>
<proteinExistence type="predicted"/>
<sequence>MLLRSKVYRPKFDTTRDRISAAYAIFTSYAFKMIEQELDKLNKQVVPYNTETKTMAVSRGDGEEIIYPVDEGCTCLHFVKSSCLAGTCWGFSKQRISLLWTNCLSDIVRIKMVECVLSEIENGVVQTEEPCVTWQVLVVGRKKEKSEWEKRITMKETCRELVAVGVRCGQREFDKRMGLLQKLISTGVVGEVG</sequence>
<evidence type="ECO:0000313" key="2">
    <source>
        <dbReference type="Proteomes" id="UP000762676"/>
    </source>
</evidence>
<accession>A0AAV4EDD0</accession>
<organism evidence="1 2">
    <name type="scientific">Elysia marginata</name>
    <dbReference type="NCBI Taxonomy" id="1093978"/>
    <lineage>
        <taxon>Eukaryota</taxon>
        <taxon>Metazoa</taxon>
        <taxon>Spiralia</taxon>
        <taxon>Lophotrochozoa</taxon>
        <taxon>Mollusca</taxon>
        <taxon>Gastropoda</taxon>
        <taxon>Heterobranchia</taxon>
        <taxon>Euthyneura</taxon>
        <taxon>Panpulmonata</taxon>
        <taxon>Sacoglossa</taxon>
        <taxon>Placobranchoidea</taxon>
        <taxon>Plakobranchidae</taxon>
        <taxon>Elysia</taxon>
    </lineage>
</organism>